<evidence type="ECO:0000259" key="1">
    <source>
        <dbReference type="Pfam" id="PF01966"/>
    </source>
</evidence>
<organism evidence="2 3">
    <name type="scientific">Anaerostipes butyraticus</name>
    <dbReference type="NCBI Taxonomy" id="645466"/>
    <lineage>
        <taxon>Bacteria</taxon>
        <taxon>Bacillati</taxon>
        <taxon>Bacillota</taxon>
        <taxon>Clostridia</taxon>
        <taxon>Lachnospirales</taxon>
        <taxon>Lachnospiraceae</taxon>
        <taxon>Anaerostipes</taxon>
    </lineage>
</organism>
<dbReference type="RefSeq" id="WP_201311147.1">
    <property type="nucleotide sequence ID" value="NZ_BLYI01000038.1"/>
</dbReference>
<sequence>MTAGDLVKEMISYYEGDPKRIQHFLKVYAYAKIIGEGEGLDEETQDILETAAITHDIGIKLSEKKYQSSSGKYQEIEGPAEAEKMLTRLGYDKARMERVCYLIGHHHTYDHIDGMDYQILVEADFLVNLAEEHAKEETICSVRDKIFRTGTGKFMLEKIFSKKS</sequence>
<comment type="caution">
    <text evidence="2">The sequence shown here is derived from an EMBL/GenBank/DDBJ whole genome shotgun (WGS) entry which is preliminary data.</text>
</comment>
<dbReference type="Gene3D" id="1.10.3210.10">
    <property type="entry name" value="Hypothetical protein af1432"/>
    <property type="match status" value="1"/>
</dbReference>
<gene>
    <name evidence="2" type="ORF">ANBU17_17880</name>
</gene>
<name>A0A916Q9C9_9FIRM</name>
<evidence type="ECO:0000313" key="2">
    <source>
        <dbReference type="EMBL" id="GFO85441.1"/>
    </source>
</evidence>
<dbReference type="EMBL" id="BLYI01000038">
    <property type="protein sequence ID" value="GFO85441.1"/>
    <property type="molecule type" value="Genomic_DNA"/>
</dbReference>
<keyword evidence="3" id="KW-1185">Reference proteome</keyword>
<dbReference type="InterPro" id="IPR006674">
    <property type="entry name" value="HD_domain"/>
</dbReference>
<dbReference type="Pfam" id="PF01966">
    <property type="entry name" value="HD"/>
    <property type="match status" value="1"/>
</dbReference>
<proteinExistence type="predicted"/>
<accession>A0A916Q9C9</accession>
<dbReference type="InterPro" id="IPR003607">
    <property type="entry name" value="HD/PDEase_dom"/>
</dbReference>
<dbReference type="SUPFAM" id="SSF109604">
    <property type="entry name" value="HD-domain/PDEase-like"/>
    <property type="match status" value="1"/>
</dbReference>
<reference evidence="2" key="1">
    <citation type="submission" date="2020-06" db="EMBL/GenBank/DDBJ databases">
        <title>Characterization of fructooligosaccharide metabolism and fructooligosaccharide-degrading enzymes in human commensal butyrate producers.</title>
        <authorList>
            <person name="Tanno H."/>
            <person name="Fujii T."/>
            <person name="Hirano K."/>
            <person name="Maeno S."/>
            <person name="Tonozuka T."/>
            <person name="Sakamoto M."/>
            <person name="Ohkuma M."/>
            <person name="Tochio T."/>
            <person name="Endo A."/>
        </authorList>
    </citation>
    <scope>NUCLEOTIDE SEQUENCE</scope>
    <source>
        <strain evidence="2">JCM 17466</strain>
    </source>
</reference>
<dbReference type="AlphaFoldDB" id="A0A916Q9C9"/>
<dbReference type="Proteomes" id="UP000613208">
    <property type="component" value="Unassembled WGS sequence"/>
</dbReference>
<evidence type="ECO:0000313" key="3">
    <source>
        <dbReference type="Proteomes" id="UP000613208"/>
    </source>
</evidence>
<dbReference type="CDD" id="cd00077">
    <property type="entry name" value="HDc"/>
    <property type="match status" value="1"/>
</dbReference>
<protein>
    <submittedName>
        <fullName evidence="2">HD family phosphohydrolase</fullName>
    </submittedName>
</protein>
<feature type="domain" description="HD" evidence="1">
    <location>
        <begin position="20"/>
        <end position="122"/>
    </location>
</feature>